<dbReference type="Gene3D" id="3.10.100.10">
    <property type="entry name" value="Mannose-Binding Protein A, subunit A"/>
    <property type="match status" value="1"/>
</dbReference>
<feature type="domain" description="C-type lectin" evidence="2">
    <location>
        <begin position="365"/>
        <end position="486"/>
    </location>
</feature>
<evidence type="ECO:0000259" key="2">
    <source>
        <dbReference type="PROSITE" id="PS50041"/>
    </source>
</evidence>
<dbReference type="InterPro" id="IPR001304">
    <property type="entry name" value="C-type_lectin-like"/>
</dbReference>
<dbReference type="InterPro" id="IPR016187">
    <property type="entry name" value="CTDL_fold"/>
</dbReference>
<dbReference type="PROSITE" id="PS50041">
    <property type="entry name" value="C_TYPE_LECTIN_2"/>
    <property type="match status" value="1"/>
</dbReference>
<proteinExistence type="predicted"/>
<evidence type="ECO:0000313" key="3">
    <source>
        <dbReference type="EMBL" id="KAK2839963.1"/>
    </source>
</evidence>
<reference evidence="3" key="1">
    <citation type="submission" date="2023-07" db="EMBL/GenBank/DDBJ databases">
        <title>Chromosome-level Genome Assembly of Striped Snakehead (Channa striata).</title>
        <authorList>
            <person name="Liu H."/>
        </authorList>
    </citation>
    <scope>NUCLEOTIDE SEQUENCE</scope>
    <source>
        <strain evidence="3">Gz</strain>
        <tissue evidence="3">Muscle</tissue>
    </source>
</reference>
<sequence length="490" mass="55524">MEKKTLVLLSLSLTVVLAMPPFPPPEGQSPVLAKEEQRPVVGDWVPLQGHVEVEHPGPQAKPREQQEQMAPGSLDMEKLKGVVELEVKVKPGVKVEKELKAEPEVKPDVKVEQELKAEPEVKPDVKVEQELKAEPEVKPDVKVEQELKAEPVIEVETEPAEKPVFNGEQEVQEEFPVLMNPGSERDVGQEVQERHIDMERTYEMAGDTVMEPEPQNADILEEEVSDTRLSDMEKTLKAAFQNEGPGDESLMMEEGNTADEEPVINLEPLLNDELIPETAPMDEWPALDSMGDPILPFDEYYPNGNARMEREQQDVLAIEGMEPGSEGSRMADMSLFREKVLEDEPMFDGDAQMATRRSYCRGVMLEGKCYQFFRGPLKAEDAEFFCQSQFPGGHLASITSQHIHRELMNMMLQQNGYYTRTWIGGLRYLKTGRFIWLDGSQWVYEDWLAGEPNHTSQLEDCVEVLALGNGKFNDFTCWEPQAFICSFRVQ</sequence>
<protein>
    <recommendedName>
        <fullName evidence="2">C-type lectin domain-containing protein</fullName>
    </recommendedName>
</protein>
<dbReference type="EMBL" id="JAUPFM010000010">
    <property type="protein sequence ID" value="KAK2839963.1"/>
    <property type="molecule type" value="Genomic_DNA"/>
</dbReference>
<accession>A0AA88MJT8</accession>
<dbReference type="AlphaFoldDB" id="A0AA88MJT8"/>
<dbReference type="Proteomes" id="UP001187415">
    <property type="component" value="Unassembled WGS sequence"/>
</dbReference>
<dbReference type="Pfam" id="PF00059">
    <property type="entry name" value="Lectin_C"/>
    <property type="match status" value="1"/>
</dbReference>
<evidence type="ECO:0000313" key="4">
    <source>
        <dbReference type="Proteomes" id="UP001187415"/>
    </source>
</evidence>
<evidence type="ECO:0000256" key="1">
    <source>
        <dbReference type="SAM" id="SignalP"/>
    </source>
</evidence>
<comment type="caution">
    <text evidence="3">The sequence shown here is derived from an EMBL/GenBank/DDBJ whole genome shotgun (WGS) entry which is preliminary data.</text>
</comment>
<feature type="chain" id="PRO_5041715825" description="C-type lectin domain-containing protein" evidence="1">
    <location>
        <begin position="19"/>
        <end position="490"/>
    </location>
</feature>
<keyword evidence="1" id="KW-0732">Signal</keyword>
<dbReference type="InterPro" id="IPR050111">
    <property type="entry name" value="C-type_lectin/snaclec_domain"/>
</dbReference>
<feature type="signal peptide" evidence="1">
    <location>
        <begin position="1"/>
        <end position="18"/>
    </location>
</feature>
<dbReference type="InterPro" id="IPR016186">
    <property type="entry name" value="C-type_lectin-like/link_sf"/>
</dbReference>
<keyword evidence="4" id="KW-1185">Reference proteome</keyword>
<dbReference type="PANTHER" id="PTHR22803">
    <property type="entry name" value="MANNOSE, PHOSPHOLIPASE, LECTIN RECEPTOR RELATED"/>
    <property type="match status" value="1"/>
</dbReference>
<gene>
    <name evidence="3" type="ORF">Q5P01_013703</name>
</gene>
<organism evidence="3 4">
    <name type="scientific">Channa striata</name>
    <name type="common">Snakehead murrel</name>
    <name type="synonym">Ophicephalus striatus</name>
    <dbReference type="NCBI Taxonomy" id="64152"/>
    <lineage>
        <taxon>Eukaryota</taxon>
        <taxon>Metazoa</taxon>
        <taxon>Chordata</taxon>
        <taxon>Craniata</taxon>
        <taxon>Vertebrata</taxon>
        <taxon>Euteleostomi</taxon>
        <taxon>Actinopterygii</taxon>
        <taxon>Neopterygii</taxon>
        <taxon>Teleostei</taxon>
        <taxon>Neoteleostei</taxon>
        <taxon>Acanthomorphata</taxon>
        <taxon>Anabantaria</taxon>
        <taxon>Anabantiformes</taxon>
        <taxon>Channoidei</taxon>
        <taxon>Channidae</taxon>
        <taxon>Channa</taxon>
    </lineage>
</organism>
<name>A0AA88MJT8_CHASR</name>
<dbReference type="SUPFAM" id="SSF56436">
    <property type="entry name" value="C-type lectin-like"/>
    <property type="match status" value="1"/>
</dbReference>
<dbReference type="SMART" id="SM00034">
    <property type="entry name" value="CLECT"/>
    <property type="match status" value="1"/>
</dbReference>